<evidence type="ECO:0000313" key="3">
    <source>
        <dbReference type="Proteomes" id="UP001233999"/>
    </source>
</evidence>
<keyword evidence="1" id="KW-0812">Transmembrane</keyword>
<evidence type="ECO:0000313" key="2">
    <source>
        <dbReference type="EMBL" id="KAJ9595376.1"/>
    </source>
</evidence>
<comment type="caution">
    <text evidence="2">The sequence shown here is derived from an EMBL/GenBank/DDBJ whole genome shotgun (WGS) entry which is preliminary data.</text>
</comment>
<dbReference type="AlphaFoldDB" id="A0AAD8EMA7"/>
<dbReference type="EMBL" id="JASPKZ010002343">
    <property type="protein sequence ID" value="KAJ9595376.1"/>
    <property type="molecule type" value="Genomic_DNA"/>
</dbReference>
<keyword evidence="1" id="KW-1133">Transmembrane helix</keyword>
<protein>
    <submittedName>
        <fullName evidence="2">Uncharacterized protein</fullName>
    </submittedName>
</protein>
<keyword evidence="1" id="KW-0472">Membrane</keyword>
<reference evidence="2" key="1">
    <citation type="journal article" date="2023" name="IScience">
        <title>Live-bearing cockroach genome reveals convergent evolutionary mechanisms linked to viviparity in insects and beyond.</title>
        <authorList>
            <person name="Fouks B."/>
            <person name="Harrison M.C."/>
            <person name="Mikhailova A.A."/>
            <person name="Marchal E."/>
            <person name="English S."/>
            <person name="Carruthers M."/>
            <person name="Jennings E.C."/>
            <person name="Chiamaka E.L."/>
            <person name="Frigard R.A."/>
            <person name="Pippel M."/>
            <person name="Attardo G.M."/>
            <person name="Benoit J.B."/>
            <person name="Bornberg-Bauer E."/>
            <person name="Tobe S.S."/>
        </authorList>
    </citation>
    <scope>NUCLEOTIDE SEQUENCE</scope>
    <source>
        <strain evidence="2">Stay&amp;Tobe</strain>
    </source>
</reference>
<gene>
    <name evidence="2" type="ORF">L9F63_013426</name>
</gene>
<proteinExistence type="predicted"/>
<organism evidence="2 3">
    <name type="scientific">Diploptera punctata</name>
    <name type="common">Pacific beetle cockroach</name>
    <dbReference type="NCBI Taxonomy" id="6984"/>
    <lineage>
        <taxon>Eukaryota</taxon>
        <taxon>Metazoa</taxon>
        <taxon>Ecdysozoa</taxon>
        <taxon>Arthropoda</taxon>
        <taxon>Hexapoda</taxon>
        <taxon>Insecta</taxon>
        <taxon>Pterygota</taxon>
        <taxon>Neoptera</taxon>
        <taxon>Polyneoptera</taxon>
        <taxon>Dictyoptera</taxon>
        <taxon>Blattodea</taxon>
        <taxon>Blaberoidea</taxon>
        <taxon>Blaberidae</taxon>
        <taxon>Diplopterinae</taxon>
        <taxon>Diploptera</taxon>
    </lineage>
</organism>
<feature type="transmembrane region" description="Helical" evidence="1">
    <location>
        <begin position="48"/>
        <end position="67"/>
    </location>
</feature>
<name>A0AAD8EMA7_DIPPU</name>
<dbReference type="Proteomes" id="UP001233999">
    <property type="component" value="Unassembled WGS sequence"/>
</dbReference>
<accession>A0AAD8EMA7</accession>
<feature type="non-terminal residue" evidence="2">
    <location>
        <position position="122"/>
    </location>
</feature>
<feature type="transmembrane region" description="Helical" evidence="1">
    <location>
        <begin position="7"/>
        <end position="28"/>
    </location>
</feature>
<reference evidence="2" key="2">
    <citation type="submission" date="2023-05" db="EMBL/GenBank/DDBJ databases">
        <authorList>
            <person name="Fouks B."/>
        </authorList>
    </citation>
    <scope>NUCLEOTIDE SEQUENCE</scope>
    <source>
        <strain evidence="2">Stay&amp;Tobe</strain>
        <tissue evidence="2">Testes</tissue>
    </source>
</reference>
<keyword evidence="3" id="KW-1185">Reference proteome</keyword>
<sequence length="122" mass="14922">SSPASCLNILIFYCHYLFLYRIYIIFLFNIRHQNRIISLRTLSINDDLFLHLLFIIKDLTFYFKLFLQCKFNMIIDSYVLKLKMDVRHEIDKRNIVNYLYFCPKLTFSLVRQLLCKNEFTFP</sequence>
<evidence type="ECO:0000256" key="1">
    <source>
        <dbReference type="SAM" id="Phobius"/>
    </source>
</evidence>